<reference evidence="2 3" key="1">
    <citation type="journal article" date="2016" name="BMC Genomics">
        <title>Combined genomic and structural analyses of a cultured magnetotactic bacterium reveals its niche adaptation to a dynamic environment.</title>
        <authorList>
            <person name="Araujo A.C."/>
            <person name="Morillo V."/>
            <person name="Cypriano J."/>
            <person name="Teixeira L.C."/>
            <person name="Leao P."/>
            <person name="Lyra S."/>
            <person name="Almeida L.G."/>
            <person name="Bazylinski D.A."/>
            <person name="Vasconcellos A.T."/>
            <person name="Abreu F."/>
            <person name="Lins U."/>
        </authorList>
    </citation>
    <scope>NUCLEOTIDE SEQUENCE [LARGE SCALE GENOMIC DNA]</scope>
    <source>
        <strain evidence="2 3">IT-1</strain>
    </source>
</reference>
<accession>A0A1Y2KBN6</accession>
<sequence length="133" mass="14365">MQLDNLLASNAWNSVHQDRAKLGVMVTVADRATLPEDMTISAEPVLRITRITPNSPAARVGLTVGDTLVAINGRRISGMGSAYAQMMEVHAEPSVRLSVVQAGTLREVTVLLGPFEPKEASETSELNENEERP</sequence>
<dbReference type="InterPro" id="IPR001478">
    <property type="entry name" value="PDZ"/>
</dbReference>
<dbReference type="SMART" id="SM00228">
    <property type="entry name" value="PDZ"/>
    <property type="match status" value="1"/>
</dbReference>
<gene>
    <name evidence="2" type="ORF">MAIT1_04443</name>
</gene>
<name>A0A1Y2KBN6_9PROT</name>
<comment type="caution">
    <text evidence="2">The sequence shown here is derived from an EMBL/GenBank/DDBJ whole genome shotgun (WGS) entry which is preliminary data.</text>
</comment>
<dbReference type="SUPFAM" id="SSF50156">
    <property type="entry name" value="PDZ domain-like"/>
    <property type="match status" value="1"/>
</dbReference>
<dbReference type="PROSITE" id="PS50106">
    <property type="entry name" value="PDZ"/>
    <property type="match status" value="1"/>
</dbReference>
<evidence type="ECO:0000313" key="3">
    <source>
        <dbReference type="Proteomes" id="UP000194003"/>
    </source>
</evidence>
<evidence type="ECO:0000313" key="2">
    <source>
        <dbReference type="EMBL" id="OSM07338.1"/>
    </source>
</evidence>
<dbReference type="AlphaFoldDB" id="A0A1Y2KBN6"/>
<dbReference type="STRING" id="1434232.MAIT1_04443"/>
<dbReference type="EMBL" id="LVJN01000014">
    <property type="protein sequence ID" value="OSM07338.1"/>
    <property type="molecule type" value="Genomic_DNA"/>
</dbReference>
<organism evidence="2 3">
    <name type="scientific">Magnetofaba australis IT-1</name>
    <dbReference type="NCBI Taxonomy" id="1434232"/>
    <lineage>
        <taxon>Bacteria</taxon>
        <taxon>Pseudomonadati</taxon>
        <taxon>Pseudomonadota</taxon>
        <taxon>Magnetococcia</taxon>
        <taxon>Magnetococcales</taxon>
        <taxon>Magnetococcaceae</taxon>
        <taxon>Magnetofaba</taxon>
    </lineage>
</organism>
<dbReference type="Gene3D" id="2.30.42.10">
    <property type="match status" value="1"/>
</dbReference>
<dbReference type="Proteomes" id="UP000194003">
    <property type="component" value="Unassembled WGS sequence"/>
</dbReference>
<protein>
    <recommendedName>
        <fullName evidence="1">PDZ domain-containing protein</fullName>
    </recommendedName>
</protein>
<dbReference type="InterPro" id="IPR041489">
    <property type="entry name" value="PDZ_6"/>
</dbReference>
<evidence type="ECO:0000259" key="1">
    <source>
        <dbReference type="PROSITE" id="PS50106"/>
    </source>
</evidence>
<proteinExistence type="predicted"/>
<dbReference type="InterPro" id="IPR036034">
    <property type="entry name" value="PDZ_sf"/>
</dbReference>
<feature type="domain" description="PDZ" evidence="1">
    <location>
        <begin position="18"/>
        <end position="103"/>
    </location>
</feature>
<dbReference type="Pfam" id="PF17820">
    <property type="entry name" value="PDZ_6"/>
    <property type="match status" value="1"/>
</dbReference>
<keyword evidence="3" id="KW-1185">Reference proteome</keyword>